<evidence type="ECO:0000256" key="9">
    <source>
        <dbReference type="SAM" id="Phobius"/>
    </source>
</evidence>
<evidence type="ECO:0000256" key="2">
    <source>
        <dbReference type="ARBA" id="ARBA00013489"/>
    </source>
</evidence>
<keyword evidence="3" id="KW-0813">Transport</keyword>
<evidence type="ECO:0000256" key="3">
    <source>
        <dbReference type="ARBA" id="ARBA00022448"/>
    </source>
</evidence>
<feature type="transmembrane region" description="Helical" evidence="9">
    <location>
        <begin position="138"/>
        <end position="160"/>
    </location>
</feature>
<proteinExistence type="predicted"/>
<dbReference type="Proteomes" id="UP001149821">
    <property type="component" value="Unassembled WGS sequence"/>
</dbReference>
<evidence type="ECO:0000256" key="6">
    <source>
        <dbReference type="ARBA" id="ARBA00022989"/>
    </source>
</evidence>
<comment type="subcellular location">
    <subcellularLocation>
        <location evidence="1">Cell inner membrane</location>
        <topology evidence="1">Multi-pass membrane protein</topology>
    </subcellularLocation>
</comment>
<keyword evidence="5 9" id="KW-0812">Transmembrane</keyword>
<dbReference type="NCBIfam" id="TIGR00797">
    <property type="entry name" value="matE"/>
    <property type="match status" value="1"/>
</dbReference>
<feature type="transmembrane region" description="Helical" evidence="9">
    <location>
        <begin position="97"/>
        <end position="118"/>
    </location>
</feature>
<feature type="transmembrane region" description="Helical" evidence="9">
    <location>
        <begin position="16"/>
        <end position="34"/>
    </location>
</feature>
<dbReference type="PIRSF" id="PIRSF006603">
    <property type="entry name" value="DinF"/>
    <property type="match status" value="1"/>
</dbReference>
<evidence type="ECO:0000256" key="4">
    <source>
        <dbReference type="ARBA" id="ARBA00022475"/>
    </source>
</evidence>
<evidence type="ECO:0000256" key="7">
    <source>
        <dbReference type="ARBA" id="ARBA00023136"/>
    </source>
</evidence>
<feature type="transmembrane region" description="Helical" evidence="9">
    <location>
        <begin position="247"/>
        <end position="271"/>
    </location>
</feature>
<dbReference type="Pfam" id="PF01554">
    <property type="entry name" value="MatE"/>
    <property type="match status" value="2"/>
</dbReference>
<feature type="transmembrane region" description="Helical" evidence="9">
    <location>
        <begin position="403"/>
        <end position="421"/>
    </location>
</feature>
<organism evidence="10 11">
    <name type="scientific">Enterovibrio qingdaonensis</name>
    <dbReference type="NCBI Taxonomy" id="2899818"/>
    <lineage>
        <taxon>Bacteria</taxon>
        <taxon>Pseudomonadati</taxon>
        <taxon>Pseudomonadota</taxon>
        <taxon>Gammaproteobacteria</taxon>
        <taxon>Vibrionales</taxon>
        <taxon>Vibrionaceae</taxon>
        <taxon>Enterovibrio</taxon>
    </lineage>
</organism>
<comment type="caution">
    <text evidence="10">The sequence shown here is derived from an EMBL/GenBank/DDBJ whole genome shotgun (WGS) entry which is preliminary data.</text>
</comment>
<dbReference type="RefSeq" id="WP_274143265.1">
    <property type="nucleotide sequence ID" value="NZ_JAJUBB010000011.1"/>
</dbReference>
<evidence type="ECO:0000256" key="1">
    <source>
        <dbReference type="ARBA" id="ARBA00004429"/>
    </source>
</evidence>
<dbReference type="InterPro" id="IPR048279">
    <property type="entry name" value="MdtK-like"/>
</dbReference>
<dbReference type="CDD" id="cd13134">
    <property type="entry name" value="MATE_like_8"/>
    <property type="match status" value="1"/>
</dbReference>
<evidence type="ECO:0000256" key="8">
    <source>
        <dbReference type="ARBA" id="ARBA00030855"/>
    </source>
</evidence>
<keyword evidence="6 9" id="KW-1133">Transmembrane helix</keyword>
<dbReference type="PANTHER" id="PTHR42925">
    <property type="entry name" value="MULTIDRUG AND TOXIN EFFLUX PROTEIN MATE FAMILY"/>
    <property type="match status" value="1"/>
</dbReference>
<dbReference type="InterPro" id="IPR047135">
    <property type="entry name" value="YsiQ"/>
</dbReference>
<name>A0ABT5QNR4_9GAMM</name>
<sequence length="458" mass="49314">MSTKYSLLRTHCDAQFFGRLISIGLPIALQTMLFSSRSLVDILMLGQLGEADVAAIGVAGKALFVATILIFGVTTGGSLLTAQYWGAGNIEGFRRKTALTAVMTTIVAVLFALIFLFIPHAVMGLATNDSNVINLGSQYLQITSVAMITIAMGSSLNASLRTMNKPAIGTAFSFVGISLNLFLNWVLIFGNLGFPALGIAGAAWATLLSGIVEVILFFLYVYWKKLESAFGIQHVIEAFDPIGMKRFLSLSFPIALNHLIWSSGIFVYHAILGQAGVEGLAALSVITPIESFALAMLIGISNAASVVMGNQLGANKLEEVYPQAWGIAAFSFVGALLVAGVMLLVCDPILGLFSALSPSTLALTEKFYWMFAGMLIIKSVPMSMIVGVLRAGGDIRYCLYQDIAAQWLIGIPVVAFAALVLKIPLEWVYALFAVEEMVKWVGSIYRVRRKVWIKNLVA</sequence>
<feature type="transmembrane region" description="Helical" evidence="9">
    <location>
        <begin position="324"/>
        <end position="355"/>
    </location>
</feature>
<feature type="transmembrane region" description="Helical" evidence="9">
    <location>
        <begin position="54"/>
        <end position="85"/>
    </location>
</feature>
<accession>A0ABT5QNR4</accession>
<protein>
    <recommendedName>
        <fullName evidence="2">Multidrug resistance protein NorM</fullName>
    </recommendedName>
    <alternativeName>
        <fullName evidence="8">Na(+)/drug antiporter</fullName>
    </alternativeName>
</protein>
<evidence type="ECO:0000256" key="5">
    <source>
        <dbReference type="ARBA" id="ARBA00022692"/>
    </source>
</evidence>
<keyword evidence="4" id="KW-1003">Cell membrane</keyword>
<dbReference type="EMBL" id="JAJUBB010000011">
    <property type="protein sequence ID" value="MDD1782633.1"/>
    <property type="molecule type" value="Genomic_DNA"/>
</dbReference>
<feature type="transmembrane region" description="Helical" evidence="9">
    <location>
        <begin position="167"/>
        <end position="188"/>
    </location>
</feature>
<feature type="transmembrane region" description="Helical" evidence="9">
    <location>
        <begin position="194"/>
        <end position="223"/>
    </location>
</feature>
<dbReference type="PANTHER" id="PTHR42925:SF2">
    <property type="entry name" value="NA+ DRIVEN MULTIDRUG EFFLUX PUMP"/>
    <property type="match status" value="1"/>
</dbReference>
<feature type="transmembrane region" description="Helical" evidence="9">
    <location>
        <begin position="291"/>
        <end position="312"/>
    </location>
</feature>
<keyword evidence="7 9" id="KW-0472">Membrane</keyword>
<reference evidence="10" key="1">
    <citation type="submission" date="2021-12" db="EMBL/GenBank/DDBJ databases">
        <title>Enterovibrio ZSDZ35 sp. nov. and Enterovibrio ZSDZ42 sp. nov., isolated from coastal seawater in Qingdao.</title>
        <authorList>
            <person name="Zhang P."/>
        </authorList>
    </citation>
    <scope>NUCLEOTIDE SEQUENCE</scope>
    <source>
        <strain evidence="10">ZSDZ35</strain>
    </source>
</reference>
<gene>
    <name evidence="10" type="ORF">LRP49_15780</name>
</gene>
<evidence type="ECO:0000313" key="10">
    <source>
        <dbReference type="EMBL" id="MDD1782633.1"/>
    </source>
</evidence>
<evidence type="ECO:0000313" key="11">
    <source>
        <dbReference type="Proteomes" id="UP001149821"/>
    </source>
</evidence>
<dbReference type="InterPro" id="IPR002528">
    <property type="entry name" value="MATE_fam"/>
</dbReference>
<feature type="transmembrane region" description="Helical" evidence="9">
    <location>
        <begin position="367"/>
        <end position="391"/>
    </location>
</feature>
<keyword evidence="11" id="KW-1185">Reference proteome</keyword>